<evidence type="ECO:0000256" key="1">
    <source>
        <dbReference type="SAM" id="Phobius"/>
    </source>
</evidence>
<proteinExistence type="predicted"/>
<keyword evidence="1" id="KW-1133">Transmembrane helix</keyword>
<gene>
    <name evidence="2" type="ORF">H8S34_12865</name>
</gene>
<dbReference type="Proteomes" id="UP000660021">
    <property type="component" value="Unassembled WGS sequence"/>
</dbReference>
<reference evidence="2 3" key="1">
    <citation type="submission" date="2020-08" db="EMBL/GenBank/DDBJ databases">
        <title>Genome public.</title>
        <authorList>
            <person name="Liu C."/>
            <person name="Sun Q."/>
        </authorList>
    </citation>
    <scope>NUCLEOTIDE SEQUENCE [LARGE SCALE GENOMIC DNA]</scope>
    <source>
        <strain evidence="2 3">New-38</strain>
    </source>
</reference>
<dbReference type="SUPFAM" id="SSF51126">
    <property type="entry name" value="Pectin lyase-like"/>
    <property type="match status" value="1"/>
</dbReference>
<evidence type="ECO:0000313" key="2">
    <source>
        <dbReference type="EMBL" id="MBC5731711.1"/>
    </source>
</evidence>
<comment type="caution">
    <text evidence="2">The sequence shown here is derived from an EMBL/GenBank/DDBJ whole genome shotgun (WGS) entry which is preliminary data.</text>
</comment>
<keyword evidence="3" id="KW-1185">Reference proteome</keyword>
<dbReference type="InterPro" id="IPR011050">
    <property type="entry name" value="Pectin_lyase_fold/virulence"/>
</dbReference>
<accession>A0ABR7HWB3</accession>
<protein>
    <recommendedName>
        <fullName evidence="4">Zinc ribbon domain-containing protein</fullName>
    </recommendedName>
</protein>
<feature type="transmembrane region" description="Helical" evidence="1">
    <location>
        <begin position="46"/>
        <end position="63"/>
    </location>
</feature>
<organism evidence="2 3">
    <name type="scientific">Pseudoflavonifractor hominis</name>
    <dbReference type="NCBI Taxonomy" id="2763059"/>
    <lineage>
        <taxon>Bacteria</taxon>
        <taxon>Bacillati</taxon>
        <taxon>Bacillota</taxon>
        <taxon>Clostridia</taxon>
        <taxon>Eubacteriales</taxon>
        <taxon>Oscillospiraceae</taxon>
        <taxon>Pseudoflavonifractor</taxon>
    </lineage>
</organism>
<sequence length="418" mass="46716">MKHDCPHCGASLWSGASFCPYCARSIRPRQEVDVPVRRWVGPLKRALRLLILAALAAAAVLLYDAATPDVYNASGELIYHLNGQDYRLLLTFRNLPTPEAERTMPVEADGFYERSSKLFIFHQDSGTDAGQMFYQHTQSVQVRVFQPPDNPSPVICQPPIRGEELSEGLLVSSLEFTGQSWGPVEMEWTITMKNGDTIFLWQTLNLQPVDSLHCYPEDYDMDTIEDLQALVDRLQEEVSLPTVIHLHLPPVQYQGGLTIDRRAIQLSGSTDEQGRRTSFLGPVVLSPEQNSLTSVQNIDFQGNGSGTGLTIEADYRVKDCRFTGWDVGMLIGGENWADPIDCWFEDNGVGLRFDSAGTYFNYTDFTGNTFVNNGIGMDLVRVPSNHTIRLAQSRFSGNEEDILNATDNILSTVHVIFE</sequence>
<dbReference type="EMBL" id="JACOPR010000009">
    <property type="protein sequence ID" value="MBC5731711.1"/>
    <property type="molecule type" value="Genomic_DNA"/>
</dbReference>
<name>A0ABR7HWB3_9FIRM</name>
<evidence type="ECO:0000313" key="3">
    <source>
        <dbReference type="Proteomes" id="UP000660021"/>
    </source>
</evidence>
<dbReference type="RefSeq" id="WP_186964190.1">
    <property type="nucleotide sequence ID" value="NZ_JACOPR010000009.1"/>
</dbReference>
<evidence type="ECO:0008006" key="4">
    <source>
        <dbReference type="Google" id="ProtNLM"/>
    </source>
</evidence>
<keyword evidence="1" id="KW-0472">Membrane</keyword>
<keyword evidence="1" id="KW-0812">Transmembrane</keyword>